<proteinExistence type="predicted"/>
<evidence type="ECO:0000256" key="1">
    <source>
        <dbReference type="ARBA" id="ARBA00022837"/>
    </source>
</evidence>
<dbReference type="Gene3D" id="1.10.238.10">
    <property type="entry name" value="EF-hand"/>
    <property type="match status" value="1"/>
</dbReference>
<protein>
    <recommendedName>
        <fullName evidence="2">EF-hand domain-containing protein</fullName>
    </recommendedName>
</protein>
<comment type="caution">
    <text evidence="3">The sequence shown here is derived from an EMBL/GenBank/DDBJ whole genome shotgun (WGS) entry which is preliminary data.</text>
</comment>
<dbReference type="InterPro" id="IPR002048">
    <property type="entry name" value="EF_hand_dom"/>
</dbReference>
<dbReference type="PANTHER" id="PTHR34574">
    <property type="entry name" value="CALCIUM-BINDING EF-HAND FAMILY PROTEIN-RELATED"/>
    <property type="match status" value="1"/>
</dbReference>
<dbReference type="PROSITE" id="PS00018">
    <property type="entry name" value="EF_HAND_1"/>
    <property type="match status" value="1"/>
</dbReference>
<keyword evidence="1" id="KW-0106">Calcium</keyword>
<dbReference type="InterPro" id="IPR018247">
    <property type="entry name" value="EF_Hand_1_Ca_BS"/>
</dbReference>
<dbReference type="SUPFAM" id="SSF47473">
    <property type="entry name" value="EF-hand"/>
    <property type="match status" value="1"/>
</dbReference>
<dbReference type="PANTHER" id="PTHR34574:SF2">
    <property type="entry name" value="CALCIUM-BINDING EF-HAND FAMILY PROTEIN"/>
    <property type="match status" value="1"/>
</dbReference>
<feature type="domain" description="EF-hand" evidence="2">
    <location>
        <begin position="201"/>
        <end position="236"/>
    </location>
</feature>
<dbReference type="EMBL" id="JASCZI010030320">
    <property type="protein sequence ID" value="MED6121260.1"/>
    <property type="molecule type" value="Genomic_DNA"/>
</dbReference>
<keyword evidence="4" id="KW-1185">Reference proteome</keyword>
<accession>A0ABU6RBH1</accession>
<evidence type="ECO:0000259" key="2">
    <source>
        <dbReference type="PROSITE" id="PS50222"/>
    </source>
</evidence>
<feature type="domain" description="EF-hand" evidence="2">
    <location>
        <begin position="23"/>
        <end position="58"/>
    </location>
</feature>
<dbReference type="Pfam" id="PF13499">
    <property type="entry name" value="EF-hand_7"/>
    <property type="match status" value="1"/>
</dbReference>
<reference evidence="3 4" key="1">
    <citation type="journal article" date="2023" name="Plants (Basel)">
        <title>Bridging the Gap: Combining Genomics and Transcriptomics Approaches to Understand Stylosanthes scabra, an Orphan Legume from the Brazilian Caatinga.</title>
        <authorList>
            <person name="Ferreira-Neto J.R.C."/>
            <person name="da Silva M.D."/>
            <person name="Binneck E."/>
            <person name="de Melo N.F."/>
            <person name="da Silva R.H."/>
            <person name="de Melo A.L.T.M."/>
            <person name="Pandolfi V."/>
            <person name="Bustamante F.O."/>
            <person name="Brasileiro-Vidal A.C."/>
            <person name="Benko-Iseppon A.M."/>
        </authorList>
    </citation>
    <scope>NUCLEOTIDE SEQUENCE [LARGE SCALE GENOMIC DNA]</scope>
    <source>
        <tissue evidence="3">Leaves</tissue>
    </source>
</reference>
<evidence type="ECO:0000313" key="3">
    <source>
        <dbReference type="EMBL" id="MED6121260.1"/>
    </source>
</evidence>
<gene>
    <name evidence="3" type="ORF">PIB30_028362</name>
</gene>
<name>A0ABU6RBH1_9FABA</name>
<evidence type="ECO:0000313" key="4">
    <source>
        <dbReference type="Proteomes" id="UP001341840"/>
    </source>
</evidence>
<dbReference type="Proteomes" id="UP001341840">
    <property type="component" value="Unassembled WGS sequence"/>
</dbReference>
<dbReference type="InterPro" id="IPR011992">
    <property type="entry name" value="EF-hand-dom_pair"/>
</dbReference>
<sequence length="314" mass="34636">MERKNGQVLDGSNIMELVGNEAVFSSFVDHKFQELDRDRDGKLSVKELQPAVADIGAALGLPAQGSNPDSDHIYSEVLNEFTHGKQEKVSKTEFKEIGSPQKSLRHHIVEALTKLTVDQGIPPASDSWVFSNIVEPALSSQGGPNWDNPLASENQETFLEGFKKVALSIAERLKEQPVIVAHSENTFDGAGIKRLLSNKFESDKTLNSVVENLPKDKNGKISKEYLRLALDGVSPSAGLPPFGAIDEMDKVIGEVFKMMNADDAKLVKEDEFKKLMTCQNLYAVGIFYEYGDLENAMEDGRVISHQSQPLVWAC</sequence>
<organism evidence="3 4">
    <name type="scientific">Stylosanthes scabra</name>
    <dbReference type="NCBI Taxonomy" id="79078"/>
    <lineage>
        <taxon>Eukaryota</taxon>
        <taxon>Viridiplantae</taxon>
        <taxon>Streptophyta</taxon>
        <taxon>Embryophyta</taxon>
        <taxon>Tracheophyta</taxon>
        <taxon>Spermatophyta</taxon>
        <taxon>Magnoliopsida</taxon>
        <taxon>eudicotyledons</taxon>
        <taxon>Gunneridae</taxon>
        <taxon>Pentapetalae</taxon>
        <taxon>rosids</taxon>
        <taxon>fabids</taxon>
        <taxon>Fabales</taxon>
        <taxon>Fabaceae</taxon>
        <taxon>Papilionoideae</taxon>
        <taxon>50 kb inversion clade</taxon>
        <taxon>dalbergioids sensu lato</taxon>
        <taxon>Dalbergieae</taxon>
        <taxon>Pterocarpus clade</taxon>
        <taxon>Stylosanthes</taxon>
    </lineage>
</organism>
<dbReference type="PROSITE" id="PS50222">
    <property type="entry name" value="EF_HAND_2"/>
    <property type="match status" value="2"/>
</dbReference>